<keyword evidence="5" id="KW-0808">Transferase</keyword>
<evidence type="ECO:0000256" key="2">
    <source>
        <dbReference type="ARBA" id="ARBA00009236"/>
    </source>
</evidence>
<organism evidence="5 6">
    <name type="scientific">Streptomyces marispadix</name>
    <dbReference type="NCBI Taxonomy" id="2922868"/>
    <lineage>
        <taxon>Bacteria</taxon>
        <taxon>Bacillati</taxon>
        <taxon>Actinomycetota</taxon>
        <taxon>Actinomycetes</taxon>
        <taxon>Kitasatosporales</taxon>
        <taxon>Streptomycetaceae</taxon>
        <taxon>Streptomyces</taxon>
    </lineage>
</organism>
<proteinExistence type="inferred from homology"/>
<sequence>MTPRTGRHFLQIPGPTNVPDQVLRAISAPVIDHRGPEFRQLTLRLLEALGPVFGTSGPVVIYPASGTGAWEAALVNTLSPGDRVLSFETGHFSTLWRSMADSLGVETATDFVPGDWRHGADPEALAERLAADTQHAIKAVCVVHNETSTGVTSRVPEIRRAMDEAGHPALLLVDTVSSLGSIDYRHDEWGVDVTVAGSQKGLMLPPGLSFNAVSDKALAARRKARLPKVFWDWEPVIEANRQGSFPYTPATNLLYGLEEALRLLREEGLPNVFARHARHAAATRAAVRGWGLEVLSLDEREHSGALTAVVMPEGHDADKLREIILERFDMSLGAGLGRLAGRVFRIGHLGRLNDLTLAGTLAGVQMGLELAGVPVDSGGLGAALDRLRAE</sequence>
<dbReference type="InterPro" id="IPR015421">
    <property type="entry name" value="PyrdxlP-dep_Trfase_major"/>
</dbReference>
<dbReference type="Proteomes" id="UP001166784">
    <property type="component" value="Unassembled WGS sequence"/>
</dbReference>
<evidence type="ECO:0000256" key="3">
    <source>
        <dbReference type="ARBA" id="ARBA00022898"/>
    </source>
</evidence>
<evidence type="ECO:0000259" key="4">
    <source>
        <dbReference type="Pfam" id="PF00266"/>
    </source>
</evidence>
<protein>
    <submittedName>
        <fullName evidence="5">Aminotransferase class V-fold PLP-dependent enzyme</fullName>
    </submittedName>
</protein>
<dbReference type="InterPro" id="IPR015422">
    <property type="entry name" value="PyrdxlP-dep_Trfase_small"/>
</dbReference>
<keyword evidence="5" id="KW-0032">Aminotransferase</keyword>
<evidence type="ECO:0000313" key="5">
    <source>
        <dbReference type="EMBL" id="MCH6159148.1"/>
    </source>
</evidence>
<dbReference type="PIRSF" id="PIRSF000524">
    <property type="entry name" value="SPT"/>
    <property type="match status" value="1"/>
</dbReference>
<dbReference type="EMBL" id="JAKWJU010000002">
    <property type="protein sequence ID" value="MCH6159148.1"/>
    <property type="molecule type" value="Genomic_DNA"/>
</dbReference>
<gene>
    <name evidence="5" type="ORF">MMA15_01525</name>
</gene>
<name>A0ABS9SSH5_9ACTN</name>
<accession>A0ABS9SSH5</accession>
<dbReference type="Gene3D" id="3.40.640.10">
    <property type="entry name" value="Type I PLP-dependent aspartate aminotransferase-like (Major domain)"/>
    <property type="match status" value="1"/>
</dbReference>
<dbReference type="Pfam" id="PF00266">
    <property type="entry name" value="Aminotran_5"/>
    <property type="match status" value="1"/>
</dbReference>
<evidence type="ECO:0000313" key="6">
    <source>
        <dbReference type="Proteomes" id="UP001166784"/>
    </source>
</evidence>
<keyword evidence="3" id="KW-0663">Pyridoxal phosphate</keyword>
<dbReference type="InterPro" id="IPR000192">
    <property type="entry name" value="Aminotrans_V_dom"/>
</dbReference>
<comment type="similarity">
    <text evidence="2">Belongs to the class-V pyridoxal-phosphate-dependent aminotransferase family.</text>
</comment>
<dbReference type="InterPro" id="IPR024169">
    <property type="entry name" value="SP_NH2Trfase/AEP_transaminase"/>
</dbReference>
<dbReference type="RefSeq" id="WP_241057131.1">
    <property type="nucleotide sequence ID" value="NZ_JAKWJU010000002.1"/>
</dbReference>
<comment type="caution">
    <text evidence="5">The sequence shown here is derived from an EMBL/GenBank/DDBJ whole genome shotgun (WGS) entry which is preliminary data.</text>
</comment>
<comment type="cofactor">
    <cofactor evidence="1">
        <name>pyridoxal 5'-phosphate</name>
        <dbReference type="ChEBI" id="CHEBI:597326"/>
    </cofactor>
</comment>
<evidence type="ECO:0000256" key="1">
    <source>
        <dbReference type="ARBA" id="ARBA00001933"/>
    </source>
</evidence>
<dbReference type="SUPFAM" id="SSF53383">
    <property type="entry name" value="PLP-dependent transferases"/>
    <property type="match status" value="1"/>
</dbReference>
<dbReference type="PANTHER" id="PTHR21152:SF40">
    <property type="entry name" value="ALANINE--GLYOXYLATE AMINOTRANSFERASE"/>
    <property type="match status" value="1"/>
</dbReference>
<reference evidence="5" key="2">
    <citation type="journal article" date="2023" name="Int. J. Syst. Evol. Microbiol.">
        <title>Streptomyces marispadix sp. nov., isolated from marine beach sediment of the Northern Coast of Portugal.</title>
        <authorList>
            <person name="dos Santos J.D.N."/>
            <person name="Vitorino I.R."/>
            <person name="Kallscheuer N."/>
            <person name="Srivastava A."/>
            <person name="Krautwurst S."/>
            <person name="Marz M."/>
            <person name="Jogler C."/>
            <person name="Lobo Da Cunha A."/>
            <person name="Catita J."/>
            <person name="Goncalves H."/>
            <person name="Gonzalez I."/>
            <person name="Reyes F."/>
            <person name="Lage O.M."/>
        </authorList>
    </citation>
    <scope>NUCLEOTIDE SEQUENCE</scope>
    <source>
        <strain evidence="5">M600PL45_2</strain>
    </source>
</reference>
<dbReference type="PANTHER" id="PTHR21152">
    <property type="entry name" value="AMINOTRANSFERASE CLASS V"/>
    <property type="match status" value="1"/>
</dbReference>
<dbReference type="GO" id="GO:0008483">
    <property type="term" value="F:transaminase activity"/>
    <property type="evidence" value="ECO:0007669"/>
    <property type="project" value="UniProtKB-KW"/>
</dbReference>
<dbReference type="Gene3D" id="3.90.1150.10">
    <property type="entry name" value="Aspartate Aminotransferase, domain 1"/>
    <property type="match status" value="1"/>
</dbReference>
<dbReference type="InterPro" id="IPR015424">
    <property type="entry name" value="PyrdxlP-dep_Trfase"/>
</dbReference>
<keyword evidence="6" id="KW-1185">Reference proteome</keyword>
<feature type="domain" description="Aminotransferase class V" evidence="4">
    <location>
        <begin position="52"/>
        <end position="318"/>
    </location>
</feature>
<reference evidence="5" key="1">
    <citation type="submission" date="2022-03" db="EMBL/GenBank/DDBJ databases">
        <authorList>
            <person name="Santos J.D.N."/>
            <person name="Kallscheuer N."/>
            <person name="Jogler C."/>
            <person name="Lage O.M."/>
        </authorList>
    </citation>
    <scope>NUCLEOTIDE SEQUENCE</scope>
    <source>
        <strain evidence="5">M600PL45_2</strain>
    </source>
</reference>